<evidence type="ECO:0000256" key="6">
    <source>
        <dbReference type="ARBA" id="ARBA00022759"/>
    </source>
</evidence>
<keyword evidence="6 9" id="KW-0255">Endonuclease</keyword>
<dbReference type="PANTHER" id="PTHR11207">
    <property type="entry name" value="RIBONUCLEASE III"/>
    <property type="match status" value="1"/>
</dbReference>
<dbReference type="GO" id="GO:0008033">
    <property type="term" value="P:tRNA processing"/>
    <property type="evidence" value="ECO:0007669"/>
    <property type="project" value="UniProtKB-KW"/>
</dbReference>
<comment type="subcellular location">
    <subcellularLocation>
        <location evidence="9">Cytoplasm</location>
    </subcellularLocation>
</comment>
<gene>
    <name evidence="9 13" type="primary">rnc</name>
    <name evidence="14" type="ORF">EV682_102485</name>
    <name evidence="13" type="ORF">NCTC11159_02010</name>
</gene>
<dbReference type="GO" id="GO:0003725">
    <property type="term" value="F:double-stranded RNA binding"/>
    <property type="evidence" value="ECO:0007669"/>
    <property type="project" value="TreeGrafter"/>
</dbReference>
<feature type="domain" description="RNase III" evidence="12">
    <location>
        <begin position="7"/>
        <end position="129"/>
    </location>
</feature>
<dbReference type="InterPro" id="IPR014720">
    <property type="entry name" value="dsRBD_dom"/>
</dbReference>
<dbReference type="HAMAP" id="MF_00104">
    <property type="entry name" value="RNase_III"/>
    <property type="match status" value="1"/>
</dbReference>
<keyword evidence="5 9" id="KW-0540">Nuclease</keyword>
<dbReference type="Gene3D" id="3.30.160.20">
    <property type="match status" value="1"/>
</dbReference>
<name>A0A377Q8P0_9NEIS</name>
<dbReference type="CDD" id="cd10845">
    <property type="entry name" value="DSRM_RNAse_III_family"/>
    <property type="match status" value="1"/>
</dbReference>
<keyword evidence="7 9" id="KW-0378">Hydrolase</keyword>
<keyword evidence="9" id="KW-0963">Cytoplasm</keyword>
<evidence type="ECO:0000256" key="9">
    <source>
        <dbReference type="HAMAP-Rule" id="MF_00104"/>
    </source>
</evidence>
<reference evidence="13 15" key="1">
    <citation type="submission" date="2018-06" db="EMBL/GenBank/DDBJ databases">
        <authorList>
            <consortium name="Pathogen Informatics"/>
            <person name="Doyle S."/>
        </authorList>
    </citation>
    <scope>NUCLEOTIDE SEQUENCE [LARGE SCALE GENOMIC DNA]</scope>
    <source>
        <strain evidence="13 15">NCTC11159</strain>
    </source>
</reference>
<evidence type="ECO:0000256" key="7">
    <source>
        <dbReference type="ARBA" id="ARBA00022801"/>
    </source>
</evidence>
<dbReference type="NCBIfam" id="TIGR02191">
    <property type="entry name" value="RNaseIII"/>
    <property type="match status" value="1"/>
</dbReference>
<evidence type="ECO:0000256" key="2">
    <source>
        <dbReference type="ARBA" id="ARBA00010183"/>
    </source>
</evidence>
<dbReference type="InterPro" id="IPR036389">
    <property type="entry name" value="RNase_III_sf"/>
</dbReference>
<dbReference type="GO" id="GO:0006397">
    <property type="term" value="P:mRNA processing"/>
    <property type="evidence" value="ECO:0007669"/>
    <property type="project" value="UniProtKB-UniRule"/>
</dbReference>
<dbReference type="SUPFAM" id="SSF54768">
    <property type="entry name" value="dsRNA-binding domain-like"/>
    <property type="match status" value="1"/>
</dbReference>
<evidence type="ECO:0000256" key="10">
    <source>
        <dbReference type="SAM" id="MobiDB-lite"/>
    </source>
</evidence>
<proteinExistence type="inferred from homology"/>
<comment type="subunit">
    <text evidence="9">Homodimer.</text>
</comment>
<dbReference type="GO" id="GO:0006364">
    <property type="term" value="P:rRNA processing"/>
    <property type="evidence" value="ECO:0007669"/>
    <property type="project" value="UniProtKB-UniRule"/>
</dbReference>
<protein>
    <recommendedName>
        <fullName evidence="9">Ribonuclease 3</fullName>
        <ecNumber evidence="9">3.1.26.3</ecNumber>
    </recommendedName>
    <alternativeName>
        <fullName evidence="9">Ribonuclease III</fullName>
        <shortName evidence="9">RNase III</shortName>
    </alternativeName>
</protein>
<dbReference type="GO" id="GO:0004525">
    <property type="term" value="F:ribonuclease III activity"/>
    <property type="evidence" value="ECO:0007669"/>
    <property type="project" value="UniProtKB-UniRule"/>
</dbReference>
<evidence type="ECO:0000313" key="14">
    <source>
        <dbReference type="EMBL" id="TCU89569.1"/>
    </source>
</evidence>
<dbReference type="Proteomes" id="UP000295794">
    <property type="component" value="Unassembled WGS sequence"/>
</dbReference>
<dbReference type="GO" id="GO:0046872">
    <property type="term" value="F:metal ion binding"/>
    <property type="evidence" value="ECO:0007669"/>
    <property type="project" value="UniProtKB-KW"/>
</dbReference>
<dbReference type="CDD" id="cd00593">
    <property type="entry name" value="RIBOc"/>
    <property type="match status" value="1"/>
</dbReference>
<dbReference type="GO" id="GO:0010468">
    <property type="term" value="P:regulation of gene expression"/>
    <property type="evidence" value="ECO:0007669"/>
    <property type="project" value="TreeGrafter"/>
</dbReference>
<dbReference type="SMART" id="SM00358">
    <property type="entry name" value="DSRM"/>
    <property type="match status" value="1"/>
</dbReference>
<keyword evidence="4 9" id="KW-0507">mRNA processing</keyword>
<dbReference type="RefSeq" id="WP_115227207.1">
    <property type="nucleotide sequence ID" value="NZ_CAWOLO010000002.1"/>
</dbReference>
<evidence type="ECO:0000256" key="8">
    <source>
        <dbReference type="ARBA" id="ARBA00022884"/>
    </source>
</evidence>
<evidence type="ECO:0000259" key="12">
    <source>
        <dbReference type="PROSITE" id="PS50142"/>
    </source>
</evidence>
<evidence type="ECO:0000313" key="13">
    <source>
        <dbReference type="EMBL" id="STQ90939.1"/>
    </source>
</evidence>
<dbReference type="Pfam" id="PF14622">
    <property type="entry name" value="Ribonucleas_3_3"/>
    <property type="match status" value="1"/>
</dbReference>
<dbReference type="InterPro" id="IPR000999">
    <property type="entry name" value="RNase_III_dom"/>
</dbReference>
<feature type="domain" description="DRBM" evidence="11">
    <location>
        <begin position="156"/>
        <end position="226"/>
    </location>
</feature>
<keyword evidence="8 9" id="KW-0694">RNA-binding</keyword>
<keyword evidence="9" id="KW-0699">rRNA-binding</keyword>
<evidence type="ECO:0000313" key="15">
    <source>
        <dbReference type="Proteomes" id="UP000255108"/>
    </source>
</evidence>
<dbReference type="EMBL" id="SMBT01000002">
    <property type="protein sequence ID" value="TCU89569.1"/>
    <property type="molecule type" value="Genomic_DNA"/>
</dbReference>
<dbReference type="PROSITE" id="PS50137">
    <property type="entry name" value="DS_RBD"/>
    <property type="match status" value="1"/>
</dbReference>
<keyword evidence="9" id="KW-0460">Magnesium</keyword>
<feature type="active site" evidence="9">
    <location>
        <position position="118"/>
    </location>
</feature>
<accession>A0A377Q8P0</accession>
<comment type="cofactor">
    <cofactor evidence="9">
        <name>Mg(2+)</name>
        <dbReference type="ChEBI" id="CHEBI:18420"/>
    </cofactor>
</comment>
<dbReference type="OrthoDB" id="9805026at2"/>
<evidence type="ECO:0000256" key="5">
    <source>
        <dbReference type="ARBA" id="ARBA00022722"/>
    </source>
</evidence>
<feature type="binding site" evidence="9">
    <location>
        <position position="115"/>
    </location>
    <ligand>
        <name>Mg(2+)</name>
        <dbReference type="ChEBI" id="CHEBI:18420"/>
    </ligand>
</feature>
<dbReference type="Pfam" id="PF00035">
    <property type="entry name" value="dsrm"/>
    <property type="match status" value="1"/>
</dbReference>
<feature type="binding site" evidence="9">
    <location>
        <position position="118"/>
    </location>
    <ligand>
        <name>Mg(2+)</name>
        <dbReference type="ChEBI" id="CHEBI:18420"/>
    </ligand>
</feature>
<dbReference type="PANTHER" id="PTHR11207:SF0">
    <property type="entry name" value="RIBONUCLEASE 3"/>
    <property type="match status" value="1"/>
</dbReference>
<dbReference type="InterPro" id="IPR011907">
    <property type="entry name" value="RNase_III"/>
</dbReference>
<evidence type="ECO:0000259" key="11">
    <source>
        <dbReference type="PROSITE" id="PS50137"/>
    </source>
</evidence>
<comment type="similarity">
    <text evidence="2">Belongs to the ribonuclease III family.</text>
</comment>
<dbReference type="SUPFAM" id="SSF69065">
    <property type="entry name" value="RNase III domain-like"/>
    <property type="match status" value="1"/>
</dbReference>
<keyword evidence="9" id="KW-0819">tRNA processing</keyword>
<dbReference type="Proteomes" id="UP000255108">
    <property type="component" value="Unassembled WGS sequence"/>
</dbReference>
<feature type="region of interest" description="Disordered" evidence="10">
    <location>
        <begin position="228"/>
        <end position="255"/>
    </location>
</feature>
<dbReference type="Gene3D" id="1.10.1520.10">
    <property type="entry name" value="Ribonuclease III domain"/>
    <property type="match status" value="1"/>
</dbReference>
<dbReference type="EMBL" id="UGHR01000001">
    <property type="protein sequence ID" value="STQ90939.1"/>
    <property type="molecule type" value="Genomic_DNA"/>
</dbReference>
<evidence type="ECO:0000313" key="16">
    <source>
        <dbReference type="Proteomes" id="UP000295794"/>
    </source>
</evidence>
<sequence>MSVVLPPERLLRVLSYTFKEPKLFKQALTHRSFSSTHNERLEFIGDGILNSLIARALYLTFPKLPEGDLSRLRASLVRQEALASIASELNLGDFIWLGEGELKSGGHRRPSILADALEAILGAIWLDGGFDAADTVVNALFASRIAAIDPLLGAKDAKTSLQEWLQARRYTLPAYTILRQDGESPDQIFEVSCCIAEAKLLTKGVGTSRRAAEQLAAESALAILREQFPGKHKSPDSAPLKSKHAAKPAAKGKRV</sequence>
<comment type="function">
    <text evidence="9">Digests double-stranded RNA. Involved in the processing of primary rRNA transcript to yield the immediate precursors to the large and small rRNAs (23S and 16S). Processes some mRNAs, and tRNAs when they are encoded in the rRNA operon. Processes pre-crRNA and tracrRNA of type II CRISPR loci if present in the organism.</text>
</comment>
<evidence type="ECO:0000256" key="4">
    <source>
        <dbReference type="ARBA" id="ARBA00022664"/>
    </source>
</evidence>
<dbReference type="GO" id="GO:0005737">
    <property type="term" value="C:cytoplasm"/>
    <property type="evidence" value="ECO:0007669"/>
    <property type="project" value="UniProtKB-SubCell"/>
</dbReference>
<keyword evidence="3 9" id="KW-0698">rRNA processing</keyword>
<feature type="binding site" evidence="9">
    <location>
        <position position="42"/>
    </location>
    <ligand>
        <name>Mg(2+)</name>
        <dbReference type="ChEBI" id="CHEBI:18420"/>
    </ligand>
</feature>
<feature type="active site" evidence="9">
    <location>
        <position position="46"/>
    </location>
</feature>
<dbReference type="PROSITE" id="PS50142">
    <property type="entry name" value="RNASE_3_2"/>
    <property type="match status" value="1"/>
</dbReference>
<dbReference type="AlphaFoldDB" id="A0A377Q8P0"/>
<comment type="catalytic activity">
    <reaction evidence="1 9">
        <text>Endonucleolytic cleavage to 5'-phosphomonoester.</text>
        <dbReference type="EC" id="3.1.26.3"/>
    </reaction>
</comment>
<organism evidence="13 15">
    <name type="scientific">Iodobacter fluviatilis</name>
    <dbReference type="NCBI Taxonomy" id="537"/>
    <lineage>
        <taxon>Bacteria</taxon>
        <taxon>Pseudomonadati</taxon>
        <taxon>Pseudomonadota</taxon>
        <taxon>Betaproteobacteria</taxon>
        <taxon>Neisseriales</taxon>
        <taxon>Chitinibacteraceae</taxon>
        <taxon>Iodobacter</taxon>
    </lineage>
</organism>
<dbReference type="SMART" id="SM00535">
    <property type="entry name" value="RIBOc"/>
    <property type="match status" value="1"/>
</dbReference>
<dbReference type="EC" id="3.1.26.3" evidence="9"/>
<dbReference type="GO" id="GO:0019843">
    <property type="term" value="F:rRNA binding"/>
    <property type="evidence" value="ECO:0007669"/>
    <property type="project" value="UniProtKB-KW"/>
</dbReference>
<dbReference type="FunFam" id="1.10.1520.10:FF:000001">
    <property type="entry name" value="Ribonuclease 3"/>
    <property type="match status" value="1"/>
</dbReference>
<evidence type="ECO:0000256" key="3">
    <source>
        <dbReference type="ARBA" id="ARBA00022552"/>
    </source>
</evidence>
<feature type="compositionally biased region" description="Basic residues" evidence="10">
    <location>
        <begin position="241"/>
        <end position="255"/>
    </location>
</feature>
<keyword evidence="16" id="KW-1185">Reference proteome</keyword>
<evidence type="ECO:0000256" key="1">
    <source>
        <dbReference type="ARBA" id="ARBA00000109"/>
    </source>
</evidence>
<keyword evidence="9" id="KW-0479">Metal-binding</keyword>
<reference evidence="14 16" key="2">
    <citation type="submission" date="2019-03" db="EMBL/GenBank/DDBJ databases">
        <title>Genomic Encyclopedia of Type Strains, Phase IV (KMG-IV): sequencing the most valuable type-strain genomes for metagenomic binning, comparative biology and taxonomic classification.</title>
        <authorList>
            <person name="Goeker M."/>
        </authorList>
    </citation>
    <scope>NUCLEOTIDE SEQUENCE [LARGE SCALE GENOMIC DNA]</scope>
    <source>
        <strain evidence="14 16">DSM 3764</strain>
    </source>
</reference>